<name>A0A182SRS6_9DIPT</name>
<dbReference type="VEuPathDB" id="VectorBase:AMAM012115"/>
<dbReference type="AlphaFoldDB" id="A0A182SRS6"/>
<reference evidence="1" key="2">
    <citation type="submission" date="2020-05" db="UniProtKB">
        <authorList>
            <consortium name="EnsemblMetazoa"/>
        </authorList>
    </citation>
    <scope>IDENTIFICATION</scope>
    <source>
        <strain evidence="1">maculatus3</strain>
    </source>
</reference>
<protein>
    <submittedName>
        <fullName evidence="1">Uncharacterized protein</fullName>
    </submittedName>
</protein>
<proteinExistence type="predicted"/>
<evidence type="ECO:0000313" key="2">
    <source>
        <dbReference type="Proteomes" id="UP000075901"/>
    </source>
</evidence>
<accession>A0A182SRS6</accession>
<dbReference type="Proteomes" id="UP000075901">
    <property type="component" value="Unassembled WGS sequence"/>
</dbReference>
<sequence>MPSGAGCYAKDVSAPFRNATNPQYQRQSLGADYVTPLMKALQQQQQQQQQQSLQPLHAATQVSHSNTCYANNRTPNVLMPNNYGLRNNMYNSSTLFPPMANGPSVGLHKSGGFGVPMDKENIQPAQNGFVGAQDLMSLNYGNKFTSNFSQDPAMSNVFQLGCPPKFDLQNKGLLEQSTGQSLMPNRPTKQQLSAPGWKKCENMKESFDYWNTVKDVVAACWEPPKPDTPTELLNVPIPELKSINNLPPLNTPLEMLSEHLSKFAFDLDK</sequence>
<dbReference type="EnsemblMetazoa" id="AMAM012115-RA">
    <property type="protein sequence ID" value="AMAM012115-PA"/>
    <property type="gene ID" value="AMAM012115"/>
</dbReference>
<reference evidence="2" key="1">
    <citation type="submission" date="2013-09" db="EMBL/GenBank/DDBJ databases">
        <title>The Genome Sequence of Anopheles maculatus species B.</title>
        <authorList>
            <consortium name="The Broad Institute Genomics Platform"/>
            <person name="Neafsey D.E."/>
            <person name="Besansky N."/>
            <person name="Howell P."/>
            <person name="Walton C."/>
            <person name="Young S.K."/>
            <person name="Zeng Q."/>
            <person name="Gargeya S."/>
            <person name="Fitzgerald M."/>
            <person name="Haas B."/>
            <person name="Abouelleil A."/>
            <person name="Allen A.W."/>
            <person name="Alvarado L."/>
            <person name="Arachchi H.M."/>
            <person name="Berlin A.M."/>
            <person name="Chapman S.B."/>
            <person name="Gainer-Dewar J."/>
            <person name="Goldberg J."/>
            <person name="Griggs A."/>
            <person name="Gujja S."/>
            <person name="Hansen M."/>
            <person name="Howarth C."/>
            <person name="Imamovic A."/>
            <person name="Ireland A."/>
            <person name="Larimer J."/>
            <person name="McCowan C."/>
            <person name="Murphy C."/>
            <person name="Pearson M."/>
            <person name="Poon T.W."/>
            <person name="Priest M."/>
            <person name="Roberts A."/>
            <person name="Saif S."/>
            <person name="Shea T."/>
            <person name="Sisk P."/>
            <person name="Sykes S."/>
            <person name="Wortman J."/>
            <person name="Nusbaum C."/>
            <person name="Birren B."/>
        </authorList>
    </citation>
    <scope>NUCLEOTIDE SEQUENCE [LARGE SCALE GENOMIC DNA]</scope>
    <source>
        <strain evidence="2">maculatus3</strain>
    </source>
</reference>
<evidence type="ECO:0000313" key="1">
    <source>
        <dbReference type="EnsemblMetazoa" id="AMAM012115-PA"/>
    </source>
</evidence>
<organism evidence="1 2">
    <name type="scientific">Anopheles maculatus</name>
    <dbReference type="NCBI Taxonomy" id="74869"/>
    <lineage>
        <taxon>Eukaryota</taxon>
        <taxon>Metazoa</taxon>
        <taxon>Ecdysozoa</taxon>
        <taxon>Arthropoda</taxon>
        <taxon>Hexapoda</taxon>
        <taxon>Insecta</taxon>
        <taxon>Pterygota</taxon>
        <taxon>Neoptera</taxon>
        <taxon>Endopterygota</taxon>
        <taxon>Diptera</taxon>
        <taxon>Nematocera</taxon>
        <taxon>Culicoidea</taxon>
        <taxon>Culicidae</taxon>
        <taxon>Anophelinae</taxon>
        <taxon>Anopheles</taxon>
        <taxon>Anopheles maculatus group</taxon>
    </lineage>
</organism>
<keyword evidence="2" id="KW-1185">Reference proteome</keyword>